<protein>
    <recommendedName>
        <fullName evidence="4">dTDP-4-dehydrorhamnose 3,5-epimerase</fullName>
        <ecNumber evidence="3">5.1.3.13</ecNumber>
    </recommendedName>
    <alternativeName>
        <fullName evidence="6">Thymidine diphospho-4-keto-rhamnose 3,5-epimerase</fullName>
    </alternativeName>
    <alternativeName>
        <fullName evidence="5">dTDP-4-keto-6-deoxyglucose 3,5-epimerase</fullName>
    </alternativeName>
    <alternativeName>
        <fullName evidence="7">dTDP-6-deoxy-D-xylo-4-hexulose 3,5-epimerase</fullName>
    </alternativeName>
</protein>
<evidence type="ECO:0000259" key="9">
    <source>
        <dbReference type="Pfam" id="PF14667"/>
    </source>
</evidence>
<evidence type="ECO:0000313" key="10">
    <source>
        <dbReference type="EMBL" id="QEX17104.1"/>
    </source>
</evidence>
<dbReference type="InterPro" id="IPR011051">
    <property type="entry name" value="RmlC_Cupin_sf"/>
</dbReference>
<evidence type="ECO:0000256" key="7">
    <source>
        <dbReference type="ARBA" id="ARBA00033311"/>
    </source>
</evidence>
<dbReference type="PANTHER" id="PTHR21047">
    <property type="entry name" value="DTDP-6-DEOXY-D-GLUCOSE-3,5 EPIMERASE"/>
    <property type="match status" value="1"/>
</dbReference>
<dbReference type="AlphaFoldDB" id="A0A5J6MI11"/>
<evidence type="ECO:0000256" key="6">
    <source>
        <dbReference type="ARBA" id="ARBA00031424"/>
    </source>
</evidence>
<dbReference type="PANTHER" id="PTHR21047:SF2">
    <property type="entry name" value="THYMIDINE DIPHOSPHO-4-KETO-RHAMNOSE 3,5-EPIMERASE"/>
    <property type="match status" value="1"/>
</dbReference>
<dbReference type="RefSeq" id="WP_151177385.1">
    <property type="nucleotide sequence ID" value="NZ_CP042906.1"/>
</dbReference>
<evidence type="ECO:0000256" key="2">
    <source>
        <dbReference type="ARBA" id="ARBA00001997"/>
    </source>
</evidence>
<keyword evidence="11" id="KW-1185">Reference proteome</keyword>
<dbReference type="GO" id="GO:0000271">
    <property type="term" value="P:polysaccharide biosynthetic process"/>
    <property type="evidence" value="ECO:0007669"/>
    <property type="project" value="TreeGrafter"/>
</dbReference>
<dbReference type="SUPFAM" id="SSF51182">
    <property type="entry name" value="RmlC-like cupins"/>
    <property type="match status" value="1"/>
</dbReference>
<evidence type="ECO:0000256" key="4">
    <source>
        <dbReference type="ARBA" id="ARBA00019595"/>
    </source>
</evidence>
<dbReference type="GO" id="GO:0008830">
    <property type="term" value="F:dTDP-4-dehydrorhamnose 3,5-epimerase activity"/>
    <property type="evidence" value="ECO:0007669"/>
    <property type="project" value="UniProtKB-EC"/>
</dbReference>
<dbReference type="Gene3D" id="2.60.120.10">
    <property type="entry name" value="Jelly Rolls"/>
    <property type="match status" value="1"/>
</dbReference>
<gene>
    <name evidence="10" type="ORF">FRZ44_24000</name>
</gene>
<sequence>MAVQDSTDVALRGLIGGNELVAKHSAVNERGALRLDPIHGIEFRPTRPVPHEDGHVTEVARASWDIIGGPIVQVHITTTMPGRIRAWGLHQRSTDRLFVVSGLVKIAVFDGRLDSPTCGRVNEFTVSEKNPGLLVIPPNLYHGWKNIGTEEAVIINMPTSQYDYEGPDALDLSWDSEAASRIVPYRF</sequence>
<feature type="domain" description="Capsular polysaccharide assembling protein CapF C-terminal" evidence="9">
    <location>
        <begin position="72"/>
        <end position="169"/>
    </location>
</feature>
<dbReference type="Pfam" id="PF14667">
    <property type="entry name" value="Polysacc_synt_C"/>
    <property type="match status" value="1"/>
</dbReference>
<dbReference type="InterPro" id="IPR014710">
    <property type="entry name" value="RmlC-like_jellyroll"/>
</dbReference>
<comment type="catalytic activity">
    <reaction evidence="1">
        <text>dTDP-4-dehydro-6-deoxy-alpha-D-glucose = dTDP-4-dehydro-beta-L-rhamnose</text>
        <dbReference type="Rhea" id="RHEA:16969"/>
        <dbReference type="ChEBI" id="CHEBI:57649"/>
        <dbReference type="ChEBI" id="CHEBI:62830"/>
        <dbReference type="EC" id="5.1.3.13"/>
    </reaction>
</comment>
<proteinExistence type="predicted"/>
<dbReference type="OrthoDB" id="9800680at2"/>
<evidence type="ECO:0000256" key="8">
    <source>
        <dbReference type="PIRSR" id="PIRSR600888-3"/>
    </source>
</evidence>
<dbReference type="GO" id="GO:0005829">
    <property type="term" value="C:cytosol"/>
    <property type="evidence" value="ECO:0007669"/>
    <property type="project" value="TreeGrafter"/>
</dbReference>
<evidence type="ECO:0000313" key="11">
    <source>
        <dbReference type="Proteomes" id="UP000326202"/>
    </source>
</evidence>
<feature type="site" description="Participates in a stacking interaction with the thymidine ring of dTDP-4-oxo-6-deoxyglucose" evidence="8">
    <location>
        <position position="162"/>
    </location>
</feature>
<name>A0A5J6MI11_9PROT</name>
<comment type="function">
    <text evidence="2">Catalyzes the epimerization of the C3' and C5'positions of dTDP-6-deoxy-D-xylo-4-hexulose, forming dTDP-6-deoxy-L-lyxo-4-hexulose.</text>
</comment>
<accession>A0A5J6MI11</accession>
<reference evidence="10 11" key="1">
    <citation type="submission" date="2019-08" db="EMBL/GenBank/DDBJ databases">
        <title>Hyperibacter terrae gen. nov., sp. nov. and Hyperibacter viscosus sp. nov., two new members in the family Rhodospirillaceae isolated from the rhizosphere of Hypericum perforatum.</title>
        <authorList>
            <person name="Noviana Z."/>
        </authorList>
    </citation>
    <scope>NUCLEOTIDE SEQUENCE [LARGE SCALE GENOMIC DNA]</scope>
    <source>
        <strain evidence="10 11">R5913</strain>
    </source>
</reference>
<evidence type="ECO:0000256" key="1">
    <source>
        <dbReference type="ARBA" id="ARBA00001298"/>
    </source>
</evidence>
<dbReference type="InterPro" id="IPR029303">
    <property type="entry name" value="CapF_C"/>
</dbReference>
<organism evidence="10 11">
    <name type="scientific">Hypericibacter terrae</name>
    <dbReference type="NCBI Taxonomy" id="2602015"/>
    <lineage>
        <taxon>Bacteria</taxon>
        <taxon>Pseudomonadati</taxon>
        <taxon>Pseudomonadota</taxon>
        <taxon>Alphaproteobacteria</taxon>
        <taxon>Rhodospirillales</taxon>
        <taxon>Dongiaceae</taxon>
        <taxon>Hypericibacter</taxon>
    </lineage>
</organism>
<dbReference type="Proteomes" id="UP000326202">
    <property type="component" value="Chromosome"/>
</dbReference>
<evidence type="ECO:0000256" key="5">
    <source>
        <dbReference type="ARBA" id="ARBA00029758"/>
    </source>
</evidence>
<dbReference type="EMBL" id="CP042906">
    <property type="protein sequence ID" value="QEX17104.1"/>
    <property type="molecule type" value="Genomic_DNA"/>
</dbReference>
<dbReference type="KEGG" id="htq:FRZ44_24000"/>
<evidence type="ECO:0000256" key="3">
    <source>
        <dbReference type="ARBA" id="ARBA00012098"/>
    </source>
</evidence>
<dbReference type="InterPro" id="IPR000888">
    <property type="entry name" value="RmlC-like"/>
</dbReference>
<dbReference type="EC" id="5.1.3.13" evidence="3"/>